<name>A0A2P2L580_RHIMU</name>
<organism evidence="1">
    <name type="scientific">Rhizophora mucronata</name>
    <name type="common">Asiatic mangrove</name>
    <dbReference type="NCBI Taxonomy" id="61149"/>
    <lineage>
        <taxon>Eukaryota</taxon>
        <taxon>Viridiplantae</taxon>
        <taxon>Streptophyta</taxon>
        <taxon>Embryophyta</taxon>
        <taxon>Tracheophyta</taxon>
        <taxon>Spermatophyta</taxon>
        <taxon>Magnoliopsida</taxon>
        <taxon>eudicotyledons</taxon>
        <taxon>Gunneridae</taxon>
        <taxon>Pentapetalae</taxon>
        <taxon>rosids</taxon>
        <taxon>fabids</taxon>
        <taxon>Malpighiales</taxon>
        <taxon>Rhizophoraceae</taxon>
        <taxon>Rhizophora</taxon>
    </lineage>
</organism>
<protein>
    <submittedName>
        <fullName evidence="1">Uncharacterized protein MANES_01G059200</fullName>
    </submittedName>
</protein>
<reference evidence="1" key="1">
    <citation type="submission" date="2018-02" db="EMBL/GenBank/DDBJ databases">
        <title>Rhizophora mucronata_Transcriptome.</title>
        <authorList>
            <person name="Meera S.P."/>
            <person name="Sreeshan A."/>
            <person name="Augustine A."/>
        </authorList>
    </citation>
    <scope>NUCLEOTIDE SEQUENCE</scope>
    <source>
        <tissue evidence="1">Leaf</tissue>
    </source>
</reference>
<proteinExistence type="predicted"/>
<accession>A0A2P2L580</accession>
<dbReference type="AlphaFoldDB" id="A0A2P2L580"/>
<evidence type="ECO:0000313" key="1">
    <source>
        <dbReference type="EMBL" id="MBX13129.1"/>
    </source>
</evidence>
<sequence>MILRSHRHGVRTISYKTKIQTSTQKKALFNNSSDPCYGYSPLDIYPEV</sequence>
<dbReference type="EMBL" id="GGEC01032645">
    <property type="protein sequence ID" value="MBX13129.1"/>
    <property type="molecule type" value="Transcribed_RNA"/>
</dbReference>